<comment type="caution">
    <text evidence="10">The sequence shown here is derived from an EMBL/GenBank/DDBJ whole genome shotgun (WGS) entry which is preliminary data.</text>
</comment>
<evidence type="ECO:0000256" key="5">
    <source>
        <dbReference type="ARBA" id="ARBA00022694"/>
    </source>
</evidence>
<dbReference type="EC" id="1.3.1.91" evidence="10"/>
<evidence type="ECO:0000256" key="4">
    <source>
        <dbReference type="ARBA" id="ARBA00022643"/>
    </source>
</evidence>
<keyword evidence="6" id="KW-0521">NADP</keyword>
<evidence type="ECO:0000256" key="1">
    <source>
        <dbReference type="ARBA" id="ARBA00001917"/>
    </source>
</evidence>
<gene>
    <name evidence="10" type="ORF">QTG54_007724</name>
</gene>
<dbReference type="PANTHER" id="PTHR42907">
    <property type="entry name" value="FMN-LINKED OXIDOREDUCTASES SUPERFAMILY PROTEIN"/>
    <property type="match status" value="1"/>
</dbReference>
<dbReference type="InterPro" id="IPR004653">
    <property type="entry name" value="DusA"/>
</dbReference>
<proteinExistence type="predicted"/>
<dbReference type="GO" id="GO:0050660">
    <property type="term" value="F:flavin adenine dinucleotide binding"/>
    <property type="evidence" value="ECO:0007669"/>
    <property type="project" value="InterPro"/>
</dbReference>
<evidence type="ECO:0000256" key="2">
    <source>
        <dbReference type="ARBA" id="ARBA00022555"/>
    </source>
</evidence>
<dbReference type="GO" id="GO:0000049">
    <property type="term" value="F:tRNA binding"/>
    <property type="evidence" value="ECO:0007669"/>
    <property type="project" value="UniProtKB-KW"/>
</dbReference>
<evidence type="ECO:0000313" key="11">
    <source>
        <dbReference type="Proteomes" id="UP001224775"/>
    </source>
</evidence>
<dbReference type="InterPro" id="IPR035587">
    <property type="entry name" value="DUS-like_FMN-bd"/>
</dbReference>
<accession>A0AAD8Y7J8</accession>
<dbReference type="SUPFAM" id="SSF51395">
    <property type="entry name" value="FMN-linked oxidoreductases"/>
    <property type="match status" value="1"/>
</dbReference>
<keyword evidence="5" id="KW-0819">tRNA processing</keyword>
<dbReference type="CDD" id="cd02801">
    <property type="entry name" value="DUS_like_FMN"/>
    <property type="match status" value="1"/>
</dbReference>
<evidence type="ECO:0000259" key="9">
    <source>
        <dbReference type="Pfam" id="PF01207"/>
    </source>
</evidence>
<comment type="cofactor">
    <cofactor evidence="1">
        <name>FMN</name>
        <dbReference type="ChEBI" id="CHEBI:58210"/>
    </cofactor>
</comment>
<dbReference type="GO" id="GO:0102264">
    <property type="term" value="F:tRNA-dihydrouridine20 synthase activity"/>
    <property type="evidence" value="ECO:0007669"/>
    <property type="project" value="UniProtKB-EC"/>
</dbReference>
<name>A0AAD8Y7J8_9STRA</name>
<dbReference type="PROSITE" id="PS01136">
    <property type="entry name" value="UPF0034"/>
    <property type="match status" value="1"/>
</dbReference>
<protein>
    <submittedName>
        <fullName evidence="10">tRNA-dihydrouridine(20/20a) synthase</fullName>
        <ecNumber evidence="10">1.3.1.91</ecNumber>
    </submittedName>
</protein>
<keyword evidence="11" id="KW-1185">Reference proteome</keyword>
<dbReference type="AlphaFoldDB" id="A0AAD8Y7J8"/>
<keyword evidence="7" id="KW-0694">RNA-binding</keyword>
<dbReference type="Gene3D" id="3.20.20.70">
    <property type="entry name" value="Aldolase class I"/>
    <property type="match status" value="1"/>
</dbReference>
<evidence type="ECO:0000256" key="3">
    <source>
        <dbReference type="ARBA" id="ARBA00022630"/>
    </source>
</evidence>
<dbReference type="EMBL" id="JATAAI010000013">
    <property type="protein sequence ID" value="KAK1741246.1"/>
    <property type="molecule type" value="Genomic_DNA"/>
</dbReference>
<evidence type="ECO:0000256" key="6">
    <source>
        <dbReference type="ARBA" id="ARBA00022857"/>
    </source>
</evidence>
<dbReference type="Proteomes" id="UP001224775">
    <property type="component" value="Unassembled WGS sequence"/>
</dbReference>
<keyword evidence="2" id="KW-0820">tRNA-binding</keyword>
<keyword evidence="3" id="KW-0285">Flavoprotein</keyword>
<keyword evidence="8 10" id="KW-0560">Oxidoreductase</keyword>
<keyword evidence="4" id="KW-0288">FMN</keyword>
<evidence type="ECO:0000313" key="10">
    <source>
        <dbReference type="EMBL" id="KAK1741246.1"/>
    </source>
</evidence>
<evidence type="ECO:0000256" key="8">
    <source>
        <dbReference type="ARBA" id="ARBA00023002"/>
    </source>
</evidence>
<reference evidence="10" key="1">
    <citation type="submission" date="2023-06" db="EMBL/GenBank/DDBJ databases">
        <title>Survivors Of The Sea: Transcriptome response of Skeletonema marinoi to long-term dormancy.</title>
        <authorList>
            <person name="Pinder M.I.M."/>
            <person name="Kourtchenko O."/>
            <person name="Robertson E.K."/>
            <person name="Larsson T."/>
            <person name="Maumus F."/>
            <person name="Osuna-Cruz C.M."/>
            <person name="Vancaester E."/>
            <person name="Stenow R."/>
            <person name="Vandepoele K."/>
            <person name="Ploug H."/>
            <person name="Bruchert V."/>
            <person name="Godhe A."/>
            <person name="Topel M."/>
        </authorList>
    </citation>
    <scope>NUCLEOTIDE SEQUENCE</scope>
    <source>
        <strain evidence="10">R05AC</strain>
    </source>
</reference>
<dbReference type="InterPro" id="IPR018517">
    <property type="entry name" value="tRNA_hU_synthase_CS"/>
</dbReference>
<feature type="domain" description="DUS-like FMN-binding" evidence="9">
    <location>
        <begin position="9"/>
        <end position="352"/>
    </location>
</feature>
<dbReference type="InterPro" id="IPR013785">
    <property type="entry name" value="Aldolase_TIM"/>
</dbReference>
<dbReference type="PANTHER" id="PTHR42907:SF1">
    <property type="entry name" value="FMN-LINKED OXIDOREDUCTASES SUPERFAMILY PROTEIN"/>
    <property type="match status" value="1"/>
</dbReference>
<evidence type="ECO:0000256" key="7">
    <source>
        <dbReference type="ARBA" id="ARBA00022884"/>
    </source>
</evidence>
<sequence>MPSAHDGLHQSTLRAMVRLISANTLTYTEMVAADELLSDKTDHNVKQLLGQSATIPEGPSVLQLGGNDAAQLYNCAKIYHEYSQKDNHKCEYTALNLNCGCPSPSVSGKKCFGAALMKDPKHVAKLVRAMDDGVEGKIPCTVKCRIGVNDSTPFSRKTYDRISEKKEYEQLRSFVDAIASDGIVTNFQIHARIAVLGGLSPADNRKVPPLKYEYVYRLADQYPELNFVLNGGINSLSQVKEELDGNTSLAGVMVGRALCADPWSFSMADEMIYGDATVDEIHQQRLCTNRRELLEAYGRHVDYEESRNDPAEIRRSLVAACAHLFAGEPNAKRFRRELDEIAARPERLQREAKAKVWSNISSGGKGSSTLASAFSTSSTLAGGGWDDMQTSDSPAAVASVGWDDIQAIDDNTKWDENEPPLSELILEAAHRNFGDEV</sequence>
<dbReference type="Pfam" id="PF01207">
    <property type="entry name" value="Dus"/>
    <property type="match status" value="1"/>
</dbReference>
<organism evidence="10 11">
    <name type="scientific">Skeletonema marinoi</name>
    <dbReference type="NCBI Taxonomy" id="267567"/>
    <lineage>
        <taxon>Eukaryota</taxon>
        <taxon>Sar</taxon>
        <taxon>Stramenopiles</taxon>
        <taxon>Ochrophyta</taxon>
        <taxon>Bacillariophyta</taxon>
        <taxon>Coscinodiscophyceae</taxon>
        <taxon>Thalassiosirophycidae</taxon>
        <taxon>Thalassiosirales</taxon>
        <taxon>Skeletonemataceae</taxon>
        <taxon>Skeletonema</taxon>
        <taxon>Skeletonema marinoi-dohrnii complex</taxon>
    </lineage>
</organism>